<keyword evidence="5 8" id="KW-0560">Oxidoreductase</keyword>
<protein>
    <recommendedName>
        <fullName evidence="7 8">D-amino acid dehydrogenase</fullName>
        <ecNumber evidence="8">1.4.99.-</ecNumber>
    </recommendedName>
</protein>
<comment type="caution">
    <text evidence="10">The sequence shown here is derived from an EMBL/GenBank/DDBJ whole genome shotgun (WGS) entry which is preliminary data.</text>
</comment>
<dbReference type="GO" id="GO:0008718">
    <property type="term" value="F:D-amino-acid dehydrogenase activity"/>
    <property type="evidence" value="ECO:0007669"/>
    <property type="project" value="UniProtKB-UniRule"/>
</dbReference>
<dbReference type="PANTHER" id="PTHR13847">
    <property type="entry name" value="SARCOSINE DEHYDROGENASE-RELATED"/>
    <property type="match status" value="1"/>
</dbReference>
<evidence type="ECO:0000313" key="10">
    <source>
        <dbReference type="EMBL" id="KER04680.1"/>
    </source>
</evidence>
<dbReference type="InterPro" id="IPR023080">
    <property type="entry name" value="DadA"/>
</dbReference>
<evidence type="ECO:0000256" key="7">
    <source>
        <dbReference type="ARBA" id="ARBA00071847"/>
    </source>
</evidence>
<dbReference type="Proteomes" id="UP000028002">
    <property type="component" value="Unassembled WGS sequence"/>
</dbReference>
<dbReference type="Gene3D" id="3.30.9.10">
    <property type="entry name" value="D-Amino Acid Oxidase, subunit A, domain 2"/>
    <property type="match status" value="1"/>
</dbReference>
<feature type="domain" description="FAD dependent oxidoreductase" evidence="9">
    <location>
        <begin position="3"/>
        <end position="398"/>
    </location>
</feature>
<dbReference type="FunFam" id="3.50.50.60:FF:000020">
    <property type="entry name" value="D-amino acid dehydrogenase"/>
    <property type="match status" value="1"/>
</dbReference>
<evidence type="ECO:0000256" key="5">
    <source>
        <dbReference type="ARBA" id="ARBA00023002"/>
    </source>
</evidence>
<evidence type="ECO:0000313" key="11">
    <source>
        <dbReference type="Proteomes" id="UP000028002"/>
    </source>
</evidence>
<dbReference type="SUPFAM" id="SSF51905">
    <property type="entry name" value="FAD/NAD(P)-binding domain"/>
    <property type="match status" value="1"/>
</dbReference>
<sequence>MMKILVLGSGVIGVTSAWYLVQQGHEVTVIDRQGSAAQETSAANAGQISPGYATPWGAPGIPLKAIKWMFQRHAPLSIRPDGSLFQLRWMWQMLRNCDASHYAINKSRMVRLAEYSRDCIKQLRADTGIQYEGRQGGTLQLFRTNKQFDNAMNDIAVLEQEGVPYNLLTADKLATVEPALAHVAHKLTGGLQLPNDETGDCQLFTKELAKIAETAGVTFLFNKQVKQLLVEEHRITGVQCEDGVMTADSYVVAMGAYSTELLKGLVKIPVYPLKGYSLTMPIVDAERAPVSTALDETYKIAITRFDNRIRVGGMAEVVGFNLNVLKARCETLKMVVQDLYPGGGDIAQANFWTGLRPMTPDGTPIVGPTDYNNLYLNTGHGTLGWTMACGSSQLLADLISGKKTSIASDDLSVFRYVNGFNTKLGSWGHQLHTELRG</sequence>
<reference evidence="10 11" key="1">
    <citation type="submission" date="2014-03" db="EMBL/GenBank/DDBJ databases">
        <title>Draft Genome of Photorhabdus temperata Meg1.</title>
        <authorList>
            <person name="Hurst S.G.IV."/>
            <person name="Morris K."/>
            <person name="Thomas K."/>
            <person name="Tisa L.S."/>
        </authorList>
    </citation>
    <scope>NUCLEOTIDE SEQUENCE [LARGE SCALE GENOMIC DNA]</scope>
    <source>
        <strain evidence="10 11">Meg1</strain>
    </source>
</reference>
<dbReference type="PATRIC" id="fig|1393735.3.peg.465"/>
<comment type="similarity">
    <text evidence="2 8">Belongs to the DadA oxidoreductase family.</text>
</comment>
<comment type="function">
    <text evidence="8">Oxidative deamination of D-amino acids.</text>
</comment>
<evidence type="ECO:0000256" key="1">
    <source>
        <dbReference type="ARBA" id="ARBA00001974"/>
    </source>
</evidence>
<dbReference type="InterPro" id="IPR006076">
    <property type="entry name" value="FAD-dep_OxRdtase"/>
</dbReference>
<dbReference type="EMBL" id="JGVH01000004">
    <property type="protein sequence ID" value="KER04680.1"/>
    <property type="molecule type" value="Genomic_DNA"/>
</dbReference>
<evidence type="ECO:0000256" key="3">
    <source>
        <dbReference type="ARBA" id="ARBA00022630"/>
    </source>
</evidence>
<accession>A0A081S177</accession>
<dbReference type="InterPro" id="IPR036188">
    <property type="entry name" value="FAD/NAD-bd_sf"/>
</dbReference>
<dbReference type="GO" id="GO:0005886">
    <property type="term" value="C:plasma membrane"/>
    <property type="evidence" value="ECO:0007669"/>
    <property type="project" value="TreeGrafter"/>
</dbReference>
<feature type="binding site" evidence="8">
    <location>
        <begin position="4"/>
        <end position="18"/>
    </location>
    <ligand>
        <name>FAD</name>
        <dbReference type="ChEBI" id="CHEBI:57692"/>
    </ligand>
</feature>
<evidence type="ECO:0000256" key="2">
    <source>
        <dbReference type="ARBA" id="ARBA00009410"/>
    </source>
</evidence>
<comment type="catalytic activity">
    <reaction evidence="6 8">
        <text>a D-alpha-amino acid + A + H2O = a 2-oxocarboxylate + AH2 + NH4(+)</text>
        <dbReference type="Rhea" id="RHEA:18125"/>
        <dbReference type="ChEBI" id="CHEBI:13193"/>
        <dbReference type="ChEBI" id="CHEBI:15377"/>
        <dbReference type="ChEBI" id="CHEBI:17499"/>
        <dbReference type="ChEBI" id="CHEBI:28938"/>
        <dbReference type="ChEBI" id="CHEBI:35179"/>
        <dbReference type="ChEBI" id="CHEBI:59871"/>
    </reaction>
</comment>
<evidence type="ECO:0000256" key="8">
    <source>
        <dbReference type="HAMAP-Rule" id="MF_01202"/>
    </source>
</evidence>
<proteinExistence type="inferred from homology"/>
<dbReference type="GO" id="GO:0055130">
    <property type="term" value="P:D-alanine catabolic process"/>
    <property type="evidence" value="ECO:0007669"/>
    <property type="project" value="TreeGrafter"/>
</dbReference>
<dbReference type="EC" id="1.4.99.-" evidence="8"/>
<keyword evidence="3 8" id="KW-0285">Flavoprotein</keyword>
<dbReference type="GO" id="GO:0005737">
    <property type="term" value="C:cytoplasm"/>
    <property type="evidence" value="ECO:0007669"/>
    <property type="project" value="TreeGrafter"/>
</dbReference>
<name>A0A081S177_PHOTE</name>
<gene>
    <name evidence="8" type="primary">dadA</name>
    <name evidence="10" type="ORF">MEG1DRAFT_00464</name>
</gene>
<evidence type="ECO:0000256" key="6">
    <source>
        <dbReference type="ARBA" id="ARBA00047884"/>
    </source>
</evidence>
<dbReference type="PANTHER" id="PTHR13847:SF280">
    <property type="entry name" value="D-AMINO ACID DEHYDROGENASE"/>
    <property type="match status" value="1"/>
</dbReference>
<dbReference type="AlphaFoldDB" id="A0A081S177"/>
<dbReference type="NCBIfam" id="NF001933">
    <property type="entry name" value="PRK00711.1"/>
    <property type="match status" value="1"/>
</dbReference>
<keyword evidence="4 8" id="KW-0274">FAD</keyword>
<dbReference type="SUPFAM" id="SSF54373">
    <property type="entry name" value="FAD-linked reductases, C-terminal domain"/>
    <property type="match status" value="1"/>
</dbReference>
<evidence type="ECO:0000256" key="4">
    <source>
        <dbReference type="ARBA" id="ARBA00022827"/>
    </source>
</evidence>
<comment type="cofactor">
    <cofactor evidence="1 8">
        <name>FAD</name>
        <dbReference type="ChEBI" id="CHEBI:57692"/>
    </cofactor>
</comment>
<dbReference type="Pfam" id="PF01266">
    <property type="entry name" value="DAO"/>
    <property type="match status" value="1"/>
</dbReference>
<evidence type="ECO:0000259" key="9">
    <source>
        <dbReference type="Pfam" id="PF01266"/>
    </source>
</evidence>
<organism evidence="10 11">
    <name type="scientific">Photorhabdus temperata subsp. temperata Meg1</name>
    <dbReference type="NCBI Taxonomy" id="1393735"/>
    <lineage>
        <taxon>Bacteria</taxon>
        <taxon>Pseudomonadati</taxon>
        <taxon>Pseudomonadota</taxon>
        <taxon>Gammaproteobacteria</taxon>
        <taxon>Enterobacterales</taxon>
        <taxon>Morganellaceae</taxon>
        <taxon>Photorhabdus</taxon>
    </lineage>
</organism>
<dbReference type="HAMAP" id="MF_01202">
    <property type="entry name" value="DadA"/>
    <property type="match status" value="1"/>
</dbReference>
<dbReference type="Gene3D" id="3.50.50.60">
    <property type="entry name" value="FAD/NAD(P)-binding domain"/>
    <property type="match status" value="2"/>
</dbReference>